<organism evidence="6 7">
    <name type="scientific">Microvirga vignae</name>
    <dbReference type="NCBI Taxonomy" id="1225564"/>
    <lineage>
        <taxon>Bacteria</taxon>
        <taxon>Pseudomonadati</taxon>
        <taxon>Pseudomonadota</taxon>
        <taxon>Alphaproteobacteria</taxon>
        <taxon>Hyphomicrobiales</taxon>
        <taxon>Methylobacteriaceae</taxon>
        <taxon>Microvirga</taxon>
    </lineage>
</organism>
<evidence type="ECO:0000313" key="7">
    <source>
        <dbReference type="Proteomes" id="UP000035489"/>
    </source>
</evidence>
<name>A0A0H1R3W0_9HYPH</name>
<dbReference type="Proteomes" id="UP000035489">
    <property type="component" value="Unassembled WGS sequence"/>
</dbReference>
<comment type="caution">
    <text evidence="6">The sequence shown here is derived from an EMBL/GenBank/DDBJ whole genome shotgun (WGS) entry which is preliminary data.</text>
</comment>
<dbReference type="Pfam" id="PF13407">
    <property type="entry name" value="Peripla_BP_4"/>
    <property type="match status" value="1"/>
</dbReference>
<dbReference type="InterPro" id="IPR028082">
    <property type="entry name" value="Peripla_BP_I"/>
</dbReference>
<dbReference type="Gene3D" id="3.40.50.2300">
    <property type="match status" value="2"/>
</dbReference>
<comment type="subcellular location">
    <subcellularLocation>
        <location evidence="1">Cell envelope</location>
    </subcellularLocation>
</comment>
<proteinExistence type="inferred from homology"/>
<dbReference type="EMBL" id="LCYG01000121">
    <property type="protein sequence ID" value="KLK89788.1"/>
    <property type="molecule type" value="Genomic_DNA"/>
</dbReference>
<keyword evidence="3 4" id="KW-0732">Signal</keyword>
<feature type="signal peptide" evidence="4">
    <location>
        <begin position="1"/>
        <end position="24"/>
    </location>
</feature>
<dbReference type="STRING" id="1225564.AA309_29440"/>
<dbReference type="GO" id="GO:0030313">
    <property type="term" value="C:cell envelope"/>
    <property type="evidence" value="ECO:0007669"/>
    <property type="project" value="UniProtKB-SubCell"/>
</dbReference>
<evidence type="ECO:0000313" key="6">
    <source>
        <dbReference type="EMBL" id="KLK89788.1"/>
    </source>
</evidence>
<dbReference type="PROSITE" id="PS51257">
    <property type="entry name" value="PROKAR_LIPOPROTEIN"/>
    <property type="match status" value="1"/>
</dbReference>
<feature type="chain" id="PRO_5002592804" evidence="4">
    <location>
        <begin position="25"/>
        <end position="366"/>
    </location>
</feature>
<dbReference type="PATRIC" id="fig|1225564.3.peg.617"/>
<keyword evidence="7" id="KW-1185">Reference proteome</keyword>
<dbReference type="PANTHER" id="PTHR46847">
    <property type="entry name" value="D-ALLOSE-BINDING PERIPLASMIC PROTEIN-RELATED"/>
    <property type="match status" value="1"/>
</dbReference>
<feature type="domain" description="Periplasmic binding protein" evidence="5">
    <location>
        <begin position="43"/>
        <end position="300"/>
    </location>
</feature>
<evidence type="ECO:0000256" key="2">
    <source>
        <dbReference type="ARBA" id="ARBA00007639"/>
    </source>
</evidence>
<comment type="similarity">
    <text evidence="2">Belongs to the bacterial solute-binding protein 2 family.</text>
</comment>
<sequence>MNRRSVMLALAHAGLLALACPVSAQRTPRIVFLNPGEPVDRGAGPYWQMVGDSMRMAAQMFEMQLEIFYAERDHLRMLRQAEEVAQRVDAPDYIIIVNEKLAAQQILNMLAQSPAKILLIHNDLTPQQRREIGNERQHIRNWIGTVTADAARAGYLLMEYLYHRLGDREPRVVGITGDPNTPVSLERAEGVKDYIVQAGRGTIHQLVYGDWSYADGENKATILLARYPDTNIIWAANDSMALGALRAVKARGASVLVGGMGGWPDALSSVVQGGLTATAAGNFLIGAWAIVLLNDYHNGQDFAAHGGVSQRFDYLVVGRENVARYDDIVMKRKDMLDFRSYSKALHPRPGPYDFNLKDLVEKRNLP</sequence>
<protein>
    <submittedName>
        <fullName evidence="6">Sugar ABC transporter substrate-binding protein</fullName>
    </submittedName>
</protein>
<dbReference type="RefSeq" id="WP_047192585.1">
    <property type="nucleotide sequence ID" value="NZ_LCYG01000121.1"/>
</dbReference>
<dbReference type="GO" id="GO:0030246">
    <property type="term" value="F:carbohydrate binding"/>
    <property type="evidence" value="ECO:0007669"/>
    <property type="project" value="UniProtKB-ARBA"/>
</dbReference>
<evidence type="ECO:0000256" key="1">
    <source>
        <dbReference type="ARBA" id="ARBA00004196"/>
    </source>
</evidence>
<evidence type="ECO:0000259" key="5">
    <source>
        <dbReference type="Pfam" id="PF13407"/>
    </source>
</evidence>
<gene>
    <name evidence="6" type="ORF">AA309_29440</name>
</gene>
<dbReference type="CDD" id="cd06324">
    <property type="entry name" value="PBP1_ABC_sugar_binding-like"/>
    <property type="match status" value="1"/>
</dbReference>
<accession>A0A0H1R3W0</accession>
<dbReference type="PANTHER" id="PTHR46847:SF2">
    <property type="entry name" value="ABC TRANSPORTER SUGAR-BINDING PROTEIN"/>
    <property type="match status" value="1"/>
</dbReference>
<evidence type="ECO:0000256" key="4">
    <source>
        <dbReference type="SAM" id="SignalP"/>
    </source>
</evidence>
<dbReference type="OrthoDB" id="9773673at2"/>
<dbReference type="InterPro" id="IPR025997">
    <property type="entry name" value="SBP_2_dom"/>
</dbReference>
<evidence type="ECO:0000256" key="3">
    <source>
        <dbReference type="ARBA" id="ARBA00022729"/>
    </source>
</evidence>
<dbReference type="SUPFAM" id="SSF53822">
    <property type="entry name" value="Periplasmic binding protein-like I"/>
    <property type="match status" value="1"/>
</dbReference>
<dbReference type="AlphaFoldDB" id="A0A0H1R3W0"/>
<reference evidence="6 7" key="1">
    <citation type="submission" date="2015-05" db="EMBL/GenBank/DDBJ databases">
        <title>Draft genome sequence of Microvirga vignae strain BR3299, a novel nitrogen fixing bacteria isolated from Brazil semi-aired region.</title>
        <authorList>
            <person name="Zilli J.E."/>
            <person name="Passos S.R."/>
            <person name="Leite J."/>
            <person name="Baldani J.I."/>
            <person name="Xavier G.R."/>
            <person name="Rumjaneck N.G."/>
            <person name="Simoes-Araujo J.L."/>
        </authorList>
    </citation>
    <scope>NUCLEOTIDE SEQUENCE [LARGE SCALE GENOMIC DNA]</scope>
    <source>
        <strain evidence="6 7">BR3299</strain>
    </source>
</reference>